<dbReference type="PROSITE" id="PS51644">
    <property type="entry name" value="HTH_OST"/>
    <property type="match status" value="2"/>
</dbReference>
<organism evidence="3 4">
    <name type="scientific">Cajanus cajan</name>
    <name type="common">Pigeon pea</name>
    <name type="synonym">Cajanus indicus</name>
    <dbReference type="NCBI Taxonomy" id="3821"/>
    <lineage>
        <taxon>Eukaryota</taxon>
        <taxon>Viridiplantae</taxon>
        <taxon>Streptophyta</taxon>
        <taxon>Embryophyta</taxon>
        <taxon>Tracheophyta</taxon>
        <taxon>Spermatophyta</taxon>
        <taxon>Magnoliopsida</taxon>
        <taxon>eudicotyledons</taxon>
        <taxon>Gunneridae</taxon>
        <taxon>Pentapetalae</taxon>
        <taxon>rosids</taxon>
        <taxon>fabids</taxon>
        <taxon>Fabales</taxon>
        <taxon>Fabaceae</taxon>
        <taxon>Papilionoideae</taxon>
        <taxon>50 kb inversion clade</taxon>
        <taxon>NPAAA clade</taxon>
        <taxon>indigoferoid/millettioid clade</taxon>
        <taxon>Phaseoleae</taxon>
        <taxon>Cajanus</taxon>
    </lineage>
</organism>
<dbReference type="Proteomes" id="UP000075243">
    <property type="component" value="Chromosome 3"/>
</dbReference>
<dbReference type="InterPro" id="IPR025605">
    <property type="entry name" value="OST-HTH/LOTUS_dom"/>
</dbReference>
<dbReference type="Gene3D" id="3.30.420.610">
    <property type="entry name" value="LOTUS domain-like"/>
    <property type="match status" value="2"/>
</dbReference>
<evidence type="ECO:0000313" key="3">
    <source>
        <dbReference type="EMBL" id="KYP69394.1"/>
    </source>
</evidence>
<dbReference type="InterPro" id="IPR025677">
    <property type="entry name" value="OST-HTH-assoc_dom"/>
</dbReference>
<reference evidence="3 4" key="1">
    <citation type="journal article" date="2012" name="Nat. Biotechnol.">
        <title>Draft genome sequence of pigeonpea (Cajanus cajan), an orphan legume crop of resource-poor farmers.</title>
        <authorList>
            <person name="Varshney R.K."/>
            <person name="Chen W."/>
            <person name="Li Y."/>
            <person name="Bharti A.K."/>
            <person name="Saxena R.K."/>
            <person name="Schlueter J.A."/>
            <person name="Donoghue M.T."/>
            <person name="Azam S."/>
            <person name="Fan G."/>
            <person name="Whaley A.M."/>
            <person name="Farmer A.D."/>
            <person name="Sheridan J."/>
            <person name="Iwata A."/>
            <person name="Tuteja R."/>
            <person name="Penmetsa R.V."/>
            <person name="Wu W."/>
            <person name="Upadhyaya H.D."/>
            <person name="Yang S.P."/>
            <person name="Shah T."/>
            <person name="Saxena K.B."/>
            <person name="Michael T."/>
            <person name="McCombie W.R."/>
            <person name="Yang B."/>
            <person name="Zhang G."/>
            <person name="Yang H."/>
            <person name="Wang J."/>
            <person name="Spillane C."/>
            <person name="Cook D.R."/>
            <person name="May G.D."/>
            <person name="Xu X."/>
            <person name="Jackson S.A."/>
        </authorList>
    </citation>
    <scope>NUCLEOTIDE SEQUENCE [LARGE SCALE GENOMIC DNA]</scope>
    <source>
        <strain evidence="4">cv. Asha</strain>
    </source>
</reference>
<dbReference type="Gramene" id="C.cajan_08337.t">
    <property type="protein sequence ID" value="C.cajan_08337.t"/>
    <property type="gene ID" value="C.cajan_08337"/>
</dbReference>
<dbReference type="EMBL" id="CM003605">
    <property type="protein sequence ID" value="KYP69394.1"/>
    <property type="molecule type" value="Genomic_DNA"/>
</dbReference>
<dbReference type="OMA" id="QVLYSFP"/>
<keyword evidence="4" id="KW-1185">Reference proteome</keyword>
<dbReference type="GO" id="GO:0010468">
    <property type="term" value="P:regulation of gene expression"/>
    <property type="evidence" value="ECO:0007669"/>
    <property type="project" value="InterPro"/>
</dbReference>
<gene>
    <name evidence="3" type="ORF">KK1_008584</name>
</gene>
<protein>
    <recommendedName>
        <fullName evidence="2">HTH OST-type domain-containing protein</fullName>
    </recommendedName>
</protein>
<dbReference type="PANTHER" id="PTHR14379:SF6">
    <property type="entry name" value="EMB|CAB71880.1"/>
    <property type="match status" value="1"/>
</dbReference>
<dbReference type="CDD" id="cd10910">
    <property type="entry name" value="PIN_limkain_b1_N_like"/>
    <property type="match status" value="1"/>
</dbReference>
<dbReference type="PANTHER" id="PTHR14379">
    <property type="entry name" value="LIMKAIN B LKAP"/>
    <property type="match status" value="1"/>
</dbReference>
<dbReference type="InterPro" id="IPR021139">
    <property type="entry name" value="NYN"/>
</dbReference>
<evidence type="ECO:0000259" key="2">
    <source>
        <dbReference type="PROSITE" id="PS51644"/>
    </source>
</evidence>
<feature type="domain" description="HTH OST-type" evidence="2">
    <location>
        <begin position="186"/>
        <end position="257"/>
    </location>
</feature>
<feature type="region of interest" description="Disordered" evidence="1">
    <location>
        <begin position="781"/>
        <end position="817"/>
    </location>
</feature>
<dbReference type="STRING" id="3821.A0A151TQN7"/>
<dbReference type="GO" id="GO:0004540">
    <property type="term" value="F:RNA nuclease activity"/>
    <property type="evidence" value="ECO:0007669"/>
    <property type="project" value="InterPro"/>
</dbReference>
<feature type="compositionally biased region" description="Polar residues" evidence="1">
    <location>
        <begin position="280"/>
        <end position="293"/>
    </location>
</feature>
<name>A0A151TQN7_CAJCA</name>
<accession>A0A151TQN7</accession>
<dbReference type="Pfam" id="PF01936">
    <property type="entry name" value="NYN"/>
    <property type="match status" value="1"/>
</dbReference>
<proteinExistence type="predicted"/>
<dbReference type="AlphaFoldDB" id="A0A151TQN7"/>
<dbReference type="InterPro" id="IPR041966">
    <property type="entry name" value="LOTUS-like"/>
</dbReference>
<evidence type="ECO:0000256" key="1">
    <source>
        <dbReference type="SAM" id="MobiDB-lite"/>
    </source>
</evidence>
<dbReference type="Pfam" id="PF12872">
    <property type="entry name" value="OST-HTH"/>
    <property type="match status" value="2"/>
</dbReference>
<sequence length="841" mass="94351">MDAMDVAPAITKAVRAHGIKGPLRINAFGDVLQLSRPNQLALAHTGIHFTHIPGGKNSADRFLLVDLMDWVTQNPPPAHLFLISGDGDFAGMLHRLRMSNYNILLARSENAPEVLCSAATIIWQWSLLLKGEYLSGKHFNHPPDGLLGSWYGNYKVALEKPFSADEQSTSSQKVEIYEHSLDLHNDPKEVERQIWHILRSHPEGMSIVDLRAELKKRKVSFSRSFCGHKTFSRLLLSMPHVKLKNLREGKFHVCLVPTESPGTAVESVLSAIQIDEKGSTATPKLNDAKSSLSLVERSAPQPPNELQKSSVCSGKVVDMTTEQLSNIQSQLKDNQVPKTKPDFLKVSSKNSSDDDVIGPEDASHKVQVKYMTSRNHSAGNNQIAVEDISTANYESGIFSATNEYENPTRKEVDEVCHSPYSLTVDDSLDDKKPVGSDETYQKGPTFFDRIRSLWQFWKGNAKSVQSVGDFEESKLSELEQNVICSRKPELFSSGSFWNDMESFIFTLKGLFIVSQSKNREDMAHKLQKDGPLVFRSLTEKDILQLVESLISEKKWLEERPSLIFPFRLTQPIQNSLMCQSHSANDLCSLSLSRASQHDILDDCQKLVSEILSEHPEGYNFSSFPRLFVDRYGYHLDLQELGYSKLAFLLRIMPEVKVESSYIYPSLPAVCASEGETFNLKTQVTNDHAASNSDSELSGSASQVNNMESPWEELGPVSVNNYNQSNLESKLRKSKCNGQESYLLQRQELMQSNKEGNNSVKKSDMVDVSGIFLADLFDSSTESTEGTLSKEKPRSHRGTLSKEMPKSQKNYSFVADPVMPNKERMIHGILDDLKKDESKMQQ</sequence>
<evidence type="ECO:0000313" key="4">
    <source>
        <dbReference type="Proteomes" id="UP000075243"/>
    </source>
</evidence>
<dbReference type="InterPro" id="IPR024768">
    <property type="entry name" value="Marf1"/>
</dbReference>
<dbReference type="CDD" id="cd08824">
    <property type="entry name" value="LOTUS"/>
    <property type="match status" value="2"/>
</dbReference>
<feature type="domain" description="HTH OST-type" evidence="2">
    <location>
        <begin position="599"/>
        <end position="673"/>
    </location>
</feature>
<dbReference type="Pfam" id="PF14418">
    <property type="entry name" value="OHA"/>
    <property type="match status" value="1"/>
</dbReference>
<feature type="region of interest" description="Disordered" evidence="1">
    <location>
        <begin position="280"/>
        <end position="311"/>
    </location>
</feature>
<dbReference type="GO" id="GO:0005777">
    <property type="term" value="C:peroxisome"/>
    <property type="evidence" value="ECO:0007669"/>
    <property type="project" value="InterPro"/>
</dbReference>